<dbReference type="SUPFAM" id="SSF88659">
    <property type="entry name" value="Sigma3 and sigma4 domains of RNA polymerase sigma factors"/>
    <property type="match status" value="1"/>
</dbReference>
<keyword evidence="3" id="KW-1185">Reference proteome</keyword>
<gene>
    <name evidence="2" type="ORF">K0504_12965</name>
</gene>
<dbReference type="InterPro" id="IPR036388">
    <property type="entry name" value="WH-like_DNA-bd_sf"/>
</dbReference>
<name>A0ABS7EHZ5_9GAMM</name>
<comment type="caution">
    <text evidence="2">The sequence shown here is derived from an EMBL/GenBank/DDBJ whole genome shotgun (WGS) entry which is preliminary data.</text>
</comment>
<dbReference type="EMBL" id="JAHZSS010000016">
    <property type="protein sequence ID" value="MBW8191950.1"/>
    <property type="molecule type" value="Genomic_DNA"/>
</dbReference>
<sequence>MSLNEVEHATQLLLRWQSRDKNASKELIEHAYQDVRSIISRLIQSRRPTETLLQDSSVTELANESIVKLYKWRNDETPIENRREFFEYVRISVWHLLFGKPHHQVALENENKQAALREFQQLLPQALNYQFESNHDLYCALEELRQHYPRQFQVFEFKHFAFVANYQIADLLDISPRTVDNDVRFAAAWLKKRLSS</sequence>
<dbReference type="RefSeq" id="WP_220104624.1">
    <property type="nucleotide sequence ID" value="NZ_JAHZSS010000016.1"/>
</dbReference>
<evidence type="ECO:0000313" key="2">
    <source>
        <dbReference type="EMBL" id="MBW8191950.1"/>
    </source>
</evidence>
<dbReference type="InterPro" id="IPR053812">
    <property type="entry name" value="HTH_Sigma70_ECF-like"/>
</dbReference>
<protein>
    <recommendedName>
        <fullName evidence="1">RNA polymerase sigma-70 ECF-like HTH domain-containing protein</fullName>
    </recommendedName>
</protein>
<dbReference type="Gene3D" id="1.10.10.10">
    <property type="entry name" value="Winged helix-like DNA-binding domain superfamily/Winged helix DNA-binding domain"/>
    <property type="match status" value="1"/>
</dbReference>
<reference evidence="2" key="1">
    <citation type="submission" date="2021-07" db="EMBL/GenBank/DDBJ databases">
        <title>Neiella marina sp. nov., isolated from the intestinal content of sea cucumber Apostichopus japonicus.</title>
        <authorList>
            <person name="Bai X."/>
        </authorList>
    </citation>
    <scope>NUCLEOTIDE SEQUENCE</scope>
    <source>
        <strain evidence="2">126</strain>
    </source>
</reference>
<evidence type="ECO:0000259" key="1">
    <source>
        <dbReference type="Pfam" id="PF07638"/>
    </source>
</evidence>
<dbReference type="InterPro" id="IPR013324">
    <property type="entry name" value="RNA_pol_sigma_r3/r4-like"/>
</dbReference>
<accession>A0ABS7EHZ5</accession>
<dbReference type="Proteomes" id="UP001166251">
    <property type="component" value="Unassembled WGS sequence"/>
</dbReference>
<dbReference type="Pfam" id="PF07638">
    <property type="entry name" value="Sigma70_ECF"/>
    <property type="match status" value="1"/>
</dbReference>
<proteinExistence type="predicted"/>
<feature type="domain" description="RNA polymerase sigma-70 ECF-like HTH" evidence="1">
    <location>
        <begin position="8"/>
        <end position="195"/>
    </location>
</feature>
<evidence type="ECO:0000313" key="3">
    <source>
        <dbReference type="Proteomes" id="UP001166251"/>
    </source>
</evidence>
<organism evidence="2 3">
    <name type="scientific">Neiella holothuriorum</name>
    <dbReference type="NCBI Taxonomy" id="2870530"/>
    <lineage>
        <taxon>Bacteria</taxon>
        <taxon>Pseudomonadati</taxon>
        <taxon>Pseudomonadota</taxon>
        <taxon>Gammaproteobacteria</taxon>
        <taxon>Alteromonadales</taxon>
        <taxon>Echinimonadaceae</taxon>
        <taxon>Neiella</taxon>
    </lineage>
</organism>